<dbReference type="GO" id="GO:0004828">
    <property type="term" value="F:serine-tRNA ligase activity"/>
    <property type="evidence" value="ECO:0007669"/>
    <property type="project" value="UniProtKB-EC"/>
</dbReference>
<evidence type="ECO:0000259" key="8">
    <source>
        <dbReference type="PROSITE" id="PS50862"/>
    </source>
</evidence>
<dbReference type="AlphaFoldDB" id="A0A0R3U1M2"/>
<dbReference type="SUPFAM" id="SSF48452">
    <property type="entry name" value="TPR-like"/>
    <property type="match status" value="1"/>
</dbReference>
<dbReference type="InterPro" id="IPR006195">
    <property type="entry name" value="aa-tRNA-synth_II"/>
</dbReference>
<dbReference type="Proteomes" id="UP000267029">
    <property type="component" value="Unassembled WGS sequence"/>
</dbReference>
<keyword evidence="5" id="KW-0067">ATP-binding</keyword>
<feature type="domain" description="Aminoacyl-transfer RNA synthetases class-II family profile" evidence="8">
    <location>
        <begin position="602"/>
        <end position="850"/>
    </location>
</feature>
<evidence type="ECO:0000256" key="4">
    <source>
        <dbReference type="ARBA" id="ARBA00022741"/>
    </source>
</evidence>
<proteinExistence type="inferred from homology"/>
<evidence type="ECO:0000256" key="7">
    <source>
        <dbReference type="ARBA" id="ARBA00031113"/>
    </source>
</evidence>
<name>A0A0R3U1M2_MESCO</name>
<comment type="similarity">
    <text evidence="1">Belongs to the class-II aminoacyl-tRNA synthetase family. Type-1 seryl-tRNA synthetase subfamily.</text>
</comment>
<dbReference type="STRING" id="53468.A0A0R3U1M2"/>
<dbReference type="PANTHER" id="PTHR11778">
    <property type="entry name" value="SERYL-TRNA SYNTHETASE"/>
    <property type="match status" value="1"/>
</dbReference>
<evidence type="ECO:0000256" key="5">
    <source>
        <dbReference type="ARBA" id="ARBA00022840"/>
    </source>
</evidence>
<dbReference type="InterPro" id="IPR002317">
    <property type="entry name" value="Ser-tRNA-ligase_type_1"/>
</dbReference>
<evidence type="ECO:0000313" key="9">
    <source>
        <dbReference type="EMBL" id="VDD74270.1"/>
    </source>
</evidence>
<protein>
    <recommendedName>
        <fullName evidence="2">serine--tRNA ligase</fullName>
        <ecNumber evidence="2">6.1.1.11</ecNumber>
    </recommendedName>
    <alternativeName>
        <fullName evidence="7">Seryl-tRNA synthetase</fullName>
    </alternativeName>
</protein>
<dbReference type="SUPFAM" id="SSF55681">
    <property type="entry name" value="Class II aaRS and biotin synthetases"/>
    <property type="match status" value="1"/>
</dbReference>
<dbReference type="Gene3D" id="1.25.40.10">
    <property type="entry name" value="Tetratricopeptide repeat domain"/>
    <property type="match status" value="1"/>
</dbReference>
<keyword evidence="10" id="KW-1185">Reference proteome</keyword>
<dbReference type="PROSITE" id="PS50862">
    <property type="entry name" value="AA_TRNA_LIGASE_II"/>
    <property type="match status" value="1"/>
</dbReference>
<dbReference type="OrthoDB" id="1936594at2759"/>
<evidence type="ECO:0000256" key="2">
    <source>
        <dbReference type="ARBA" id="ARBA00012840"/>
    </source>
</evidence>
<dbReference type="GO" id="GO:0006434">
    <property type="term" value="P:seryl-tRNA aminoacylation"/>
    <property type="evidence" value="ECO:0007669"/>
    <property type="project" value="InterPro"/>
</dbReference>
<evidence type="ECO:0000256" key="1">
    <source>
        <dbReference type="ARBA" id="ARBA00010728"/>
    </source>
</evidence>
<evidence type="ECO:0000256" key="6">
    <source>
        <dbReference type="ARBA" id="ARBA00023146"/>
    </source>
</evidence>
<dbReference type="GO" id="GO:0005524">
    <property type="term" value="F:ATP binding"/>
    <property type="evidence" value="ECO:0007669"/>
    <property type="project" value="UniProtKB-KW"/>
</dbReference>
<sequence>MLGLTVDFSDDTELRHGLSVSEQAFVLCCGYVLVHHSHYRLLTDRDIHRLSHPHDDLTDEQSLAFVTAIIRSVSTEIEEKSNNIGEPENSKFTSVSWPLLTEALFKRGSLEKRSFARVERALRQMEELTNQFSAKTPEVERRGLEHFFWSRMPACWQIELSHAKLLTRIGSTKSALDIYLRWQQWDDIIASYTALGKRDLAEKVIRERIASGHETPDLYCCLGDVTGDRSHYETAWEHSKHRSARAVRTLGYLAFKLDKVAVDEGAFGDAITAYHRLIDLRQKHTDPQVLGMLTKAVCENLPDNANNGAARHFEKLLVLFGRATATNPSDADTWRHYATLILNGTVKLDAVMYQRAVQCLQKCYQCRLRAAAKGWELDKKARGDLLGDLQALSKVLLSNSIPTEPETETFLKSALSSLRLSLNTFSSRLKATEKITMPLFRVATRKIPFHCHGRRFSIAKSSSSIDFHQLDNVNFTERMRKNLVDRNSDVDFNNLLSIYRRFQNGEKDLRPKLERLFLSLPNFSHPDTPVGDPSKYRLIYRHGSPKSIPQPRNEVELLSNGVVSHMPRKQGHQTGLGVLGAPRSIVGGCGPRSYAFFGSLARLESALIQLTLDRTRRAGFRLVVVPDVLPASVIECCGFPTSGERNQIFKIGRMSADDPAVGQQYCLSGTAEMGLAGFCADNVFGGGGADAEFLCAVSRCYRREISPQESLLYRTHQFTKVEIFCVARPSREAGDRTFDKIIDFQSRLYSDLELHFRVLEIPTSELGNPAHRKVDIEALMPGEGMYGEISSTSNCTDYQAARLNIRWKEDDVAEVNPFAYTLNGTGCAATRILKALVETHQNTDGSINLPRVLWPYMNGIQKLQMEESPLMMY</sequence>
<dbReference type="InterPro" id="IPR011990">
    <property type="entry name" value="TPR-like_helical_dom_sf"/>
</dbReference>
<dbReference type="Pfam" id="PF00587">
    <property type="entry name" value="tRNA-synt_2b"/>
    <property type="match status" value="1"/>
</dbReference>
<dbReference type="Gene3D" id="3.30.930.10">
    <property type="entry name" value="Bira Bifunctional Protein, Domain 2"/>
    <property type="match status" value="1"/>
</dbReference>
<reference evidence="9 10" key="1">
    <citation type="submission" date="2018-10" db="EMBL/GenBank/DDBJ databases">
        <authorList>
            <consortium name="Pathogen Informatics"/>
        </authorList>
    </citation>
    <scope>NUCLEOTIDE SEQUENCE [LARGE SCALE GENOMIC DNA]</scope>
</reference>
<keyword evidence="6" id="KW-0030">Aminoacyl-tRNA synthetase</keyword>
<dbReference type="PRINTS" id="PR00981">
    <property type="entry name" value="TRNASYNTHSER"/>
</dbReference>
<evidence type="ECO:0000256" key="3">
    <source>
        <dbReference type="ARBA" id="ARBA00022598"/>
    </source>
</evidence>
<dbReference type="EMBL" id="UXSR01000021">
    <property type="protein sequence ID" value="VDD74270.1"/>
    <property type="molecule type" value="Genomic_DNA"/>
</dbReference>
<dbReference type="InterPro" id="IPR002314">
    <property type="entry name" value="aa-tRNA-synt_IIb"/>
</dbReference>
<dbReference type="EC" id="6.1.1.11" evidence="2"/>
<dbReference type="InterPro" id="IPR045864">
    <property type="entry name" value="aa-tRNA-synth_II/BPL/LPL"/>
</dbReference>
<organism evidence="9 10">
    <name type="scientific">Mesocestoides corti</name>
    <name type="common">Flatworm</name>
    <dbReference type="NCBI Taxonomy" id="53468"/>
    <lineage>
        <taxon>Eukaryota</taxon>
        <taxon>Metazoa</taxon>
        <taxon>Spiralia</taxon>
        <taxon>Lophotrochozoa</taxon>
        <taxon>Platyhelminthes</taxon>
        <taxon>Cestoda</taxon>
        <taxon>Eucestoda</taxon>
        <taxon>Cyclophyllidea</taxon>
        <taxon>Mesocestoididae</taxon>
        <taxon>Mesocestoides</taxon>
    </lineage>
</organism>
<evidence type="ECO:0000313" key="10">
    <source>
        <dbReference type="Proteomes" id="UP000267029"/>
    </source>
</evidence>
<gene>
    <name evidence="9" type="ORF">MCOS_LOCUS273</name>
</gene>
<accession>A0A0R3U1M2</accession>
<keyword evidence="3" id="KW-0436">Ligase</keyword>
<keyword evidence="4" id="KW-0547">Nucleotide-binding</keyword>